<dbReference type="KEGG" id="csn:Cyast_2681"/>
<sequence>MFKKIKAILTQDIFSADDNTSSDSSIKQNVPESSVIAHNQLFSEIKILSSIAKTLNSESFTQSDFKFFLDIRASFARNIDQYQGLENSAELLRVAIAAQSIFLKIEQTELRYRSSKQQEYYDYVLQILTEEFAEVKTEEEENGILIAQKKAPPKKQYSPVLFKEKLRSKLEEIRATIKSEAGQNALDDYAESVEKLATEKDIGLRLLYLFKKSDIKDLSILRVLSDMVDYLQSKDLKKTSAVIDLVRKNQEIFVQVTRIIGLPKSKETLENYALILQYLGLSKKHEQSAEQFFRLMAVMQEWFNLYTMIENHRLKYPAQEYNLPPEYTKDIPAVEIYKKYENMITIFGKQQ</sequence>
<gene>
    <name evidence="1" type="ordered locus">Cyast_2681</name>
</gene>
<dbReference type="BioCyc" id="CSTA292563:G1353-2686-MONOMER"/>
<dbReference type="eggNOG" id="ENOG502ZCIK">
    <property type="taxonomic scope" value="Bacteria"/>
</dbReference>
<dbReference type="HOGENOM" id="CLU_828243_0_0_3"/>
<proteinExistence type="predicted"/>
<name>K9YP09_CYASC</name>
<dbReference type="EMBL" id="CP003940">
    <property type="protein sequence ID" value="AFZ48624.1"/>
    <property type="molecule type" value="Genomic_DNA"/>
</dbReference>
<evidence type="ECO:0000313" key="2">
    <source>
        <dbReference type="Proteomes" id="UP000010483"/>
    </source>
</evidence>
<keyword evidence="2" id="KW-1185">Reference proteome</keyword>
<dbReference type="Proteomes" id="UP000010483">
    <property type="component" value="Chromosome"/>
</dbReference>
<organism evidence="1 2">
    <name type="scientific">Cyanobacterium stanieri (strain ATCC 29140 / PCC 7202)</name>
    <dbReference type="NCBI Taxonomy" id="292563"/>
    <lineage>
        <taxon>Bacteria</taxon>
        <taxon>Bacillati</taxon>
        <taxon>Cyanobacteriota</taxon>
        <taxon>Cyanophyceae</taxon>
        <taxon>Oscillatoriophycideae</taxon>
        <taxon>Chroococcales</taxon>
        <taxon>Geminocystaceae</taxon>
        <taxon>Cyanobacterium</taxon>
    </lineage>
</organism>
<protein>
    <submittedName>
        <fullName evidence="1">Uncharacterized protein</fullName>
    </submittedName>
</protein>
<dbReference type="AlphaFoldDB" id="K9YP09"/>
<reference evidence="2" key="1">
    <citation type="journal article" date="2013" name="Proc. Natl. Acad. Sci. U.S.A.">
        <title>Improving the coverage of the cyanobacterial phylum using diversity-driven genome sequencing.</title>
        <authorList>
            <person name="Shih P.M."/>
            <person name="Wu D."/>
            <person name="Latifi A."/>
            <person name="Axen S.D."/>
            <person name="Fewer D.P."/>
            <person name="Talla E."/>
            <person name="Calteau A."/>
            <person name="Cai F."/>
            <person name="Tandeau de Marsac N."/>
            <person name="Rippka R."/>
            <person name="Herdman M."/>
            <person name="Sivonen K."/>
            <person name="Coursin T."/>
            <person name="Laurent T."/>
            <person name="Goodwin L."/>
            <person name="Nolan M."/>
            <person name="Davenport K.W."/>
            <person name="Han C.S."/>
            <person name="Rubin E.M."/>
            <person name="Eisen J.A."/>
            <person name="Woyke T."/>
            <person name="Gugger M."/>
            <person name="Kerfeld C.A."/>
        </authorList>
    </citation>
    <scope>NUCLEOTIDE SEQUENCE [LARGE SCALE GENOMIC DNA]</scope>
    <source>
        <strain evidence="2">ATCC 29140 / PCC 7202</strain>
    </source>
</reference>
<accession>K9YP09</accession>
<evidence type="ECO:0000313" key="1">
    <source>
        <dbReference type="EMBL" id="AFZ48624.1"/>
    </source>
</evidence>